<evidence type="ECO:0000256" key="4">
    <source>
        <dbReference type="ARBA" id="ARBA00023186"/>
    </source>
</evidence>
<comment type="function">
    <text evidence="5">May act as an export chaperone for the filament capping protein FliD.</text>
</comment>
<keyword evidence="4" id="KW-0143">Chaperone</keyword>
<dbReference type="RefSeq" id="WP_213484816.1">
    <property type="nucleotide sequence ID" value="NZ_CAJRAY010000057.1"/>
</dbReference>
<comment type="caution">
    <text evidence="8">The sequence shown here is derived from an EMBL/GenBank/DDBJ whole genome shotgun (WGS) entry which is preliminary data.</text>
</comment>
<proteinExistence type="inferred from homology"/>
<evidence type="ECO:0000256" key="7">
    <source>
        <dbReference type="ARBA" id="ARBA00093797"/>
    </source>
</evidence>
<organism evidence="8 9">
    <name type="scientific">Thermobacillus xylanilyticus</name>
    <dbReference type="NCBI Taxonomy" id="76633"/>
    <lineage>
        <taxon>Bacteria</taxon>
        <taxon>Bacillati</taxon>
        <taxon>Bacillota</taxon>
        <taxon>Bacilli</taxon>
        <taxon>Bacillales</taxon>
        <taxon>Paenibacillaceae</taxon>
        <taxon>Thermobacillus</taxon>
    </lineage>
</organism>
<evidence type="ECO:0000313" key="9">
    <source>
        <dbReference type="Proteomes" id="UP000681526"/>
    </source>
</evidence>
<comment type="subcellular location">
    <subcellularLocation>
        <location evidence="1">Cytoplasm</location>
        <location evidence="1">Cytosol</location>
    </subcellularLocation>
</comment>
<evidence type="ECO:0000256" key="3">
    <source>
        <dbReference type="ARBA" id="ARBA00022795"/>
    </source>
</evidence>
<protein>
    <recommendedName>
        <fullName evidence="7">Flagellar protein FliT</fullName>
    </recommendedName>
</protein>
<dbReference type="EMBL" id="CAJRAY010000057">
    <property type="protein sequence ID" value="CAG5088539.1"/>
    <property type="molecule type" value="Genomic_DNA"/>
</dbReference>
<reference evidence="8 9" key="1">
    <citation type="submission" date="2021-04" db="EMBL/GenBank/DDBJ databases">
        <authorList>
            <person name="Rakotoarivonina H."/>
        </authorList>
    </citation>
    <scope>NUCLEOTIDE SEQUENCE [LARGE SCALE GENOMIC DNA]</scope>
    <source>
        <strain evidence="8 9">XE</strain>
    </source>
</reference>
<comment type="similarity">
    <text evidence="6">Belongs to the bacillales FliT family.</text>
</comment>
<evidence type="ECO:0000313" key="8">
    <source>
        <dbReference type="EMBL" id="CAG5088539.1"/>
    </source>
</evidence>
<keyword evidence="9" id="KW-1185">Reference proteome</keyword>
<accession>A0ABM8V5A3</accession>
<dbReference type="InterPro" id="IPR008622">
    <property type="entry name" value="FliT"/>
</dbReference>
<evidence type="ECO:0000256" key="6">
    <source>
        <dbReference type="ARBA" id="ARBA00093785"/>
    </source>
</evidence>
<evidence type="ECO:0000256" key="5">
    <source>
        <dbReference type="ARBA" id="ARBA00093765"/>
    </source>
</evidence>
<dbReference type="Proteomes" id="UP000681526">
    <property type="component" value="Unassembled WGS sequence"/>
</dbReference>
<evidence type="ECO:0000256" key="2">
    <source>
        <dbReference type="ARBA" id="ARBA00022490"/>
    </source>
</evidence>
<dbReference type="Pfam" id="PF05400">
    <property type="entry name" value="FliT"/>
    <property type="match status" value="1"/>
</dbReference>
<name>A0ABM8V5A3_THEXY</name>
<evidence type="ECO:0000256" key="1">
    <source>
        <dbReference type="ARBA" id="ARBA00004514"/>
    </source>
</evidence>
<keyword evidence="2" id="KW-0963">Cytoplasm</keyword>
<sequence>MLDGLLDQVLKETQRLSDEGPEAGYEAFVALTDLREKLMQAVGEQQAALTPEQKMSLRRLLELDPVILRHMQTLKAEAEQGLVRIHQSSLQREAYQPHYDVGSIMFDRKK</sequence>
<gene>
    <name evidence="8" type="primary">txxe 2379</name>
    <name evidence="8" type="ORF">TXXE_12035</name>
</gene>
<keyword evidence="3" id="KW-1005">Bacterial flagellum biogenesis</keyword>